<dbReference type="Gene3D" id="2.40.30.10">
    <property type="entry name" value="Translation factors"/>
    <property type="match status" value="1"/>
</dbReference>
<evidence type="ECO:0000259" key="9">
    <source>
        <dbReference type="PROSITE" id="PS51384"/>
    </source>
</evidence>
<evidence type="ECO:0000256" key="4">
    <source>
        <dbReference type="ARBA" id="ARBA00022723"/>
    </source>
</evidence>
<dbReference type="AlphaFoldDB" id="A0A934QV74"/>
<dbReference type="PROSITE" id="PS00197">
    <property type="entry name" value="2FE2S_FER_1"/>
    <property type="match status" value="1"/>
</dbReference>
<evidence type="ECO:0000256" key="6">
    <source>
        <dbReference type="ARBA" id="ARBA00023004"/>
    </source>
</evidence>
<keyword evidence="2" id="KW-0285">Flavoprotein</keyword>
<feature type="domain" description="FAD-binding FR-type" evidence="9">
    <location>
        <begin position="15"/>
        <end position="117"/>
    </location>
</feature>
<evidence type="ECO:0000256" key="5">
    <source>
        <dbReference type="ARBA" id="ARBA00023002"/>
    </source>
</evidence>
<dbReference type="InterPro" id="IPR050415">
    <property type="entry name" value="MRET"/>
</dbReference>
<dbReference type="SUPFAM" id="SSF63380">
    <property type="entry name" value="Riboflavin synthase domain-like"/>
    <property type="match status" value="1"/>
</dbReference>
<dbReference type="GO" id="GO:0051537">
    <property type="term" value="F:2 iron, 2 sulfur cluster binding"/>
    <property type="evidence" value="ECO:0007669"/>
    <property type="project" value="UniProtKB-KW"/>
</dbReference>
<accession>A0A934QV74</accession>
<dbReference type="InterPro" id="IPR017927">
    <property type="entry name" value="FAD-bd_FR_type"/>
</dbReference>
<evidence type="ECO:0000313" key="11">
    <source>
        <dbReference type="Proteomes" id="UP000635245"/>
    </source>
</evidence>
<evidence type="ECO:0000256" key="7">
    <source>
        <dbReference type="ARBA" id="ARBA00023014"/>
    </source>
</evidence>
<evidence type="ECO:0000256" key="3">
    <source>
        <dbReference type="ARBA" id="ARBA00022714"/>
    </source>
</evidence>
<keyword evidence="7" id="KW-0411">Iron-sulfur</keyword>
<dbReference type="Pfam" id="PF00111">
    <property type="entry name" value="Fer2"/>
    <property type="match status" value="1"/>
</dbReference>
<dbReference type="PROSITE" id="PS51384">
    <property type="entry name" value="FAD_FR"/>
    <property type="match status" value="1"/>
</dbReference>
<dbReference type="Gene3D" id="3.10.20.30">
    <property type="match status" value="1"/>
</dbReference>
<dbReference type="PROSITE" id="PS51085">
    <property type="entry name" value="2FE2S_FER_2"/>
    <property type="match status" value="1"/>
</dbReference>
<dbReference type="GO" id="GO:0046872">
    <property type="term" value="F:metal ion binding"/>
    <property type="evidence" value="ECO:0007669"/>
    <property type="project" value="UniProtKB-KW"/>
</dbReference>
<keyword evidence="5" id="KW-0560">Oxidoreductase</keyword>
<evidence type="ECO:0000256" key="1">
    <source>
        <dbReference type="ARBA" id="ARBA00001974"/>
    </source>
</evidence>
<keyword evidence="3" id="KW-0001">2Fe-2S</keyword>
<name>A0A934QV74_9PSEU</name>
<dbReference type="CDD" id="cd00207">
    <property type="entry name" value="fer2"/>
    <property type="match status" value="1"/>
</dbReference>
<dbReference type="Gene3D" id="3.40.50.80">
    <property type="entry name" value="Nucleotide-binding domain of ferredoxin-NADP reductase (FNR) module"/>
    <property type="match status" value="1"/>
</dbReference>
<organism evidence="10 11">
    <name type="scientific">Prauserella cavernicola</name>
    <dbReference type="NCBI Taxonomy" id="2800127"/>
    <lineage>
        <taxon>Bacteria</taxon>
        <taxon>Bacillati</taxon>
        <taxon>Actinomycetota</taxon>
        <taxon>Actinomycetes</taxon>
        <taxon>Pseudonocardiales</taxon>
        <taxon>Pseudonocardiaceae</taxon>
        <taxon>Prauserella</taxon>
    </lineage>
</organism>
<dbReference type="PANTHER" id="PTHR47354:SF1">
    <property type="entry name" value="CARNITINE MONOOXYGENASE REDUCTASE SUBUNIT"/>
    <property type="match status" value="1"/>
</dbReference>
<dbReference type="InterPro" id="IPR006058">
    <property type="entry name" value="2Fe2S_fd_BS"/>
</dbReference>
<dbReference type="GO" id="GO:0016491">
    <property type="term" value="F:oxidoreductase activity"/>
    <property type="evidence" value="ECO:0007669"/>
    <property type="project" value="UniProtKB-KW"/>
</dbReference>
<evidence type="ECO:0000259" key="8">
    <source>
        <dbReference type="PROSITE" id="PS51085"/>
    </source>
</evidence>
<sequence length="328" mass="36003">MPEVVDEQRVVGDSEEVRLLCVARKEKPASDVVLLELRDPQGRDLPAWEPGAHIDLLLPGDMVRQYSLCGDPSDRRSWQVAVLREPEGRGGSVHVHDELTEGASLEVRGPRNNFTLDPAESYIFIAGGIGVTPLLPMIRVAQRRGVRWELVYGGRTRASMSFVDELEDRYGESVTVRPQDEFGLLDLTGLLGTVRPGTAVYCCGPEALLQAVENACERWPSGALHVERFAPRQLEEPVLSEAFEVELTQSGMTLSVPPDKSIMGVLEENGVQVVSSCQEGTCGACETVVLSGQPEHRDSLLTPAERETNETMMVCVSRSLCPRLVLDL</sequence>
<evidence type="ECO:0000256" key="2">
    <source>
        <dbReference type="ARBA" id="ARBA00022630"/>
    </source>
</evidence>
<comment type="cofactor">
    <cofactor evidence="1">
        <name>FAD</name>
        <dbReference type="ChEBI" id="CHEBI:57692"/>
    </cofactor>
</comment>
<dbReference type="InterPro" id="IPR017938">
    <property type="entry name" value="Riboflavin_synthase-like_b-brl"/>
</dbReference>
<dbReference type="EMBL" id="JAENJH010000006">
    <property type="protein sequence ID" value="MBK1787125.1"/>
    <property type="molecule type" value="Genomic_DNA"/>
</dbReference>
<reference evidence="10" key="1">
    <citation type="submission" date="2020-12" db="EMBL/GenBank/DDBJ databases">
        <title>Prauserella sp. ASG 168, a novel actinomycete isolated from cave rock.</title>
        <authorList>
            <person name="Suriyachadkun C."/>
        </authorList>
    </citation>
    <scope>NUCLEOTIDE SEQUENCE</scope>
    <source>
        <strain evidence="10">ASG 168</strain>
    </source>
</reference>
<dbReference type="SUPFAM" id="SSF52343">
    <property type="entry name" value="Ferredoxin reductase-like, C-terminal NADP-linked domain"/>
    <property type="match status" value="1"/>
</dbReference>
<dbReference type="Proteomes" id="UP000635245">
    <property type="component" value="Unassembled WGS sequence"/>
</dbReference>
<keyword evidence="6" id="KW-0408">Iron</keyword>
<protein>
    <submittedName>
        <fullName evidence="10">Oxidoreductase</fullName>
    </submittedName>
</protein>
<dbReference type="InterPro" id="IPR036010">
    <property type="entry name" value="2Fe-2S_ferredoxin-like_sf"/>
</dbReference>
<dbReference type="InterPro" id="IPR012675">
    <property type="entry name" value="Beta-grasp_dom_sf"/>
</dbReference>
<dbReference type="PANTHER" id="PTHR47354">
    <property type="entry name" value="NADH OXIDOREDUCTASE HCR"/>
    <property type="match status" value="1"/>
</dbReference>
<evidence type="ECO:0000313" key="10">
    <source>
        <dbReference type="EMBL" id="MBK1787125.1"/>
    </source>
</evidence>
<dbReference type="RefSeq" id="WP_200321429.1">
    <property type="nucleotide sequence ID" value="NZ_JAENJH010000006.1"/>
</dbReference>
<keyword evidence="11" id="KW-1185">Reference proteome</keyword>
<dbReference type="SUPFAM" id="SSF54292">
    <property type="entry name" value="2Fe-2S ferredoxin-like"/>
    <property type="match status" value="1"/>
</dbReference>
<dbReference type="CDD" id="cd06185">
    <property type="entry name" value="PDR_like"/>
    <property type="match status" value="1"/>
</dbReference>
<dbReference type="InterPro" id="IPR039261">
    <property type="entry name" value="FNR_nucleotide-bd"/>
</dbReference>
<dbReference type="PRINTS" id="PR00409">
    <property type="entry name" value="PHDIOXRDTASE"/>
</dbReference>
<keyword evidence="4" id="KW-0479">Metal-binding</keyword>
<dbReference type="InterPro" id="IPR001041">
    <property type="entry name" value="2Fe-2S_ferredoxin-type"/>
</dbReference>
<gene>
    <name evidence="10" type="ORF">JHE00_22600</name>
</gene>
<proteinExistence type="predicted"/>
<feature type="domain" description="2Fe-2S ferredoxin-type" evidence="8">
    <location>
        <begin position="243"/>
        <end position="328"/>
    </location>
</feature>
<comment type="caution">
    <text evidence="10">The sequence shown here is derived from an EMBL/GenBank/DDBJ whole genome shotgun (WGS) entry which is preliminary data.</text>
</comment>